<name>A0ABU8MSK8_9PSEU</name>
<proteinExistence type="predicted"/>
<evidence type="ECO:0000313" key="2">
    <source>
        <dbReference type="EMBL" id="MEJ2869923.1"/>
    </source>
</evidence>
<evidence type="ECO:0000313" key="3">
    <source>
        <dbReference type="Proteomes" id="UP001385809"/>
    </source>
</evidence>
<dbReference type="RefSeq" id="WP_337696496.1">
    <property type="nucleotide sequence ID" value="NZ_JBBEGN010000009.1"/>
</dbReference>
<sequence>MTRPHAAPEQVLGSRDEAERARLEEARAQHRRLSNEVTILENFDRRLTRQIHEKQDQGRDDYVRELVQRRISVRSQLEEMRFRRNKAGEAAGVAPRT</sequence>
<comment type="caution">
    <text evidence="2">The sequence shown here is derived from an EMBL/GenBank/DDBJ whole genome shotgun (WGS) entry which is preliminary data.</text>
</comment>
<accession>A0ABU8MSK8</accession>
<evidence type="ECO:0000256" key="1">
    <source>
        <dbReference type="SAM" id="MobiDB-lite"/>
    </source>
</evidence>
<organism evidence="2 3">
    <name type="scientific">Actinomycetospora aurantiaca</name>
    <dbReference type="NCBI Taxonomy" id="3129233"/>
    <lineage>
        <taxon>Bacteria</taxon>
        <taxon>Bacillati</taxon>
        <taxon>Actinomycetota</taxon>
        <taxon>Actinomycetes</taxon>
        <taxon>Pseudonocardiales</taxon>
        <taxon>Pseudonocardiaceae</taxon>
        <taxon>Actinomycetospora</taxon>
    </lineage>
</organism>
<reference evidence="2 3" key="1">
    <citation type="submission" date="2024-03" db="EMBL/GenBank/DDBJ databases">
        <title>Actinomycetospora sp. OC33-EN08, a novel actinomycete isolated from wild orchid (Aerides multiflora).</title>
        <authorList>
            <person name="Suriyachadkun C."/>
        </authorList>
    </citation>
    <scope>NUCLEOTIDE SEQUENCE [LARGE SCALE GENOMIC DNA]</scope>
    <source>
        <strain evidence="2 3">OC33-EN08</strain>
    </source>
</reference>
<gene>
    <name evidence="2" type="ORF">WCD74_19295</name>
</gene>
<protein>
    <recommendedName>
        <fullName evidence="4">DUF3263 domain-containing protein</fullName>
    </recommendedName>
</protein>
<feature type="region of interest" description="Disordered" evidence="1">
    <location>
        <begin position="1"/>
        <end position="22"/>
    </location>
</feature>
<keyword evidence="3" id="KW-1185">Reference proteome</keyword>
<dbReference type="EMBL" id="JBBEGN010000009">
    <property type="protein sequence ID" value="MEJ2869923.1"/>
    <property type="molecule type" value="Genomic_DNA"/>
</dbReference>
<dbReference type="Proteomes" id="UP001385809">
    <property type="component" value="Unassembled WGS sequence"/>
</dbReference>
<evidence type="ECO:0008006" key="4">
    <source>
        <dbReference type="Google" id="ProtNLM"/>
    </source>
</evidence>